<accession>A0ABZ1ECW5</accession>
<dbReference type="Proteomes" id="UP001334804">
    <property type="component" value="Chromosome"/>
</dbReference>
<reference evidence="7 8" key="1">
    <citation type="submission" date="2022-10" db="EMBL/GenBank/DDBJ databases">
        <title>The complete genomes of actinobacterial strains from the NBC collection.</title>
        <authorList>
            <person name="Joergensen T.S."/>
            <person name="Alvarez Arevalo M."/>
            <person name="Sterndorff E.B."/>
            <person name="Faurdal D."/>
            <person name="Vuksanovic O."/>
            <person name="Mourched A.-S."/>
            <person name="Charusanti P."/>
            <person name="Shaw S."/>
            <person name="Blin K."/>
            <person name="Weber T."/>
        </authorList>
    </citation>
    <scope>NUCLEOTIDE SEQUENCE [LARGE SCALE GENOMIC DNA]</scope>
    <source>
        <strain evidence="7 8">NBC 01809</strain>
    </source>
</reference>
<dbReference type="SFLD" id="SFLDG01067">
    <property type="entry name" value="SPASM/twitch_domain_containing"/>
    <property type="match status" value="1"/>
</dbReference>
<dbReference type="InterPro" id="IPR007197">
    <property type="entry name" value="rSAM"/>
</dbReference>
<dbReference type="PANTHER" id="PTHR22960:SF0">
    <property type="entry name" value="MOLYBDENUM COFACTOR BIOSYNTHESIS PROTEIN 1"/>
    <property type="match status" value="1"/>
</dbReference>
<dbReference type="EMBL" id="CP109071">
    <property type="protein sequence ID" value="WSA32680.1"/>
    <property type="molecule type" value="Genomic_DNA"/>
</dbReference>
<keyword evidence="3" id="KW-0408">Iron</keyword>
<evidence type="ECO:0000259" key="6">
    <source>
        <dbReference type="PROSITE" id="PS51918"/>
    </source>
</evidence>
<evidence type="ECO:0000313" key="7">
    <source>
        <dbReference type="EMBL" id="WSA32680.1"/>
    </source>
</evidence>
<dbReference type="InterPro" id="IPR050105">
    <property type="entry name" value="MoCo_biosynth_MoaA/MoaC"/>
</dbReference>
<sequence>MQKPQKDPVYVRASVWPKCDLVCRYCPVEEGMENRVPARYAGQQLTTEQYLRNAAAIASAGIGGISFTGGEPTLRPDLGDIIEAVRPMYERVELTTNGARLPKITDAVSRHIDLLKISLDSVRQSDVLQITGRRFAYAHATESIQWAISERVPLALNAVLMRRTRDVLDQTIDFVADLVSDARSPVHLSLLDFYYSPSRRAEWQEDYLPTDKVLELLTDRYGEPEIQERFGCRFYWYDANGFSVRLKDSYSATMRAPKCEGCASYCQEGIYGIKHSVEGWLTTCPSDREDLGNLLHPDLSDEQLTERVTAILADVDNARSTPDSFDVMCRTHDLRPAAAVAS</sequence>
<evidence type="ECO:0000256" key="4">
    <source>
        <dbReference type="ARBA" id="ARBA00023014"/>
    </source>
</evidence>
<keyword evidence="1" id="KW-0949">S-adenosyl-L-methionine</keyword>
<organism evidence="7 8">
    <name type="scientific">Micromonospora peucetia</name>
    <dbReference type="NCBI Taxonomy" id="47871"/>
    <lineage>
        <taxon>Bacteria</taxon>
        <taxon>Bacillati</taxon>
        <taxon>Actinomycetota</taxon>
        <taxon>Actinomycetes</taxon>
        <taxon>Micromonosporales</taxon>
        <taxon>Micromonosporaceae</taxon>
        <taxon>Micromonospora</taxon>
    </lineage>
</organism>
<keyword evidence="2" id="KW-0479">Metal-binding</keyword>
<evidence type="ECO:0000256" key="2">
    <source>
        <dbReference type="ARBA" id="ARBA00022723"/>
    </source>
</evidence>
<dbReference type="SFLD" id="SFLDS00029">
    <property type="entry name" value="Radical_SAM"/>
    <property type="match status" value="1"/>
</dbReference>
<dbReference type="RefSeq" id="WP_326564258.1">
    <property type="nucleotide sequence ID" value="NZ_CP109071.1"/>
</dbReference>
<name>A0ABZ1ECW5_9ACTN</name>
<keyword evidence="4" id="KW-0411">Iron-sulfur</keyword>
<gene>
    <name evidence="7" type="ORF">OIE14_00885</name>
</gene>
<evidence type="ECO:0000256" key="5">
    <source>
        <dbReference type="ARBA" id="ARBA00023150"/>
    </source>
</evidence>
<dbReference type="Pfam" id="PF04055">
    <property type="entry name" value="Radical_SAM"/>
    <property type="match status" value="1"/>
</dbReference>
<dbReference type="InterPro" id="IPR058240">
    <property type="entry name" value="rSAM_sf"/>
</dbReference>
<dbReference type="SUPFAM" id="SSF102114">
    <property type="entry name" value="Radical SAM enzymes"/>
    <property type="match status" value="1"/>
</dbReference>
<keyword evidence="8" id="KW-1185">Reference proteome</keyword>
<evidence type="ECO:0000256" key="1">
    <source>
        <dbReference type="ARBA" id="ARBA00022691"/>
    </source>
</evidence>
<dbReference type="PANTHER" id="PTHR22960">
    <property type="entry name" value="MOLYBDOPTERIN COFACTOR SYNTHESIS PROTEIN A"/>
    <property type="match status" value="1"/>
</dbReference>
<proteinExistence type="predicted"/>
<evidence type="ECO:0000256" key="3">
    <source>
        <dbReference type="ARBA" id="ARBA00023004"/>
    </source>
</evidence>
<protein>
    <submittedName>
        <fullName evidence="7">Radical SAM protein</fullName>
    </submittedName>
</protein>
<dbReference type="PROSITE" id="PS51918">
    <property type="entry name" value="RADICAL_SAM"/>
    <property type="match status" value="1"/>
</dbReference>
<dbReference type="CDD" id="cd01335">
    <property type="entry name" value="Radical_SAM"/>
    <property type="match status" value="1"/>
</dbReference>
<dbReference type="InterPro" id="IPR013785">
    <property type="entry name" value="Aldolase_TIM"/>
</dbReference>
<dbReference type="Gene3D" id="3.20.20.70">
    <property type="entry name" value="Aldolase class I"/>
    <property type="match status" value="1"/>
</dbReference>
<feature type="domain" description="Radical SAM core" evidence="6">
    <location>
        <begin position="3"/>
        <end position="233"/>
    </location>
</feature>
<evidence type="ECO:0000313" key="8">
    <source>
        <dbReference type="Proteomes" id="UP001334804"/>
    </source>
</evidence>
<keyword evidence="5" id="KW-0501">Molybdenum cofactor biosynthesis</keyword>